<dbReference type="Gene3D" id="1.10.472.10">
    <property type="entry name" value="Cyclin-like"/>
    <property type="match status" value="1"/>
</dbReference>
<sequence length="374" mass="42645">MEPSSASEKPVYAPSRNQLPFLLHDYRGPTMDKLNEALSLEAKFQPKLELPVSSQDGSEITVGIRDGSAHVLRSLKIWYELPSEVLFIAANLMDRFITKMKVRTKHMACLSIASFHLACVELFNDGSYCDERSASDTTDIQVPAPEDILTISQCRCSRDDLYRMESLISAKLGITHPGGRPVTTYVFQKIFHELLANVSTELYQKAINDYELYQRLEVIACDAACSNFRPSVVSLVLLCCQLDSVVASLRPAPSKKQVIELLTLLGDLQSHCKISERAFYSCHSTVLTILRRYDGESQLPHRQRLIWKLSQRTLRSLRPSERVVSTLATIDEHTSLCWHRRRSSSLSSEEEDWGGIGWNYPVRRRRRRRNIVNR</sequence>
<comment type="caution">
    <text evidence="2">The sequence shown here is derived from an EMBL/GenBank/DDBJ whole genome shotgun (WGS) entry which is preliminary data.</text>
</comment>
<dbReference type="PANTHER" id="PTHR10177">
    <property type="entry name" value="CYCLINS"/>
    <property type="match status" value="1"/>
</dbReference>
<reference evidence="2 3" key="1">
    <citation type="submission" date="2022-12" db="EMBL/GenBank/DDBJ databases">
        <title>Chromosome-level genome assembly of true bugs.</title>
        <authorList>
            <person name="Ma L."/>
            <person name="Li H."/>
        </authorList>
    </citation>
    <scope>NUCLEOTIDE SEQUENCE [LARGE SCALE GENOMIC DNA]</scope>
    <source>
        <strain evidence="2">Lab_2022b</strain>
    </source>
</reference>
<name>A0AAW1DM97_9HEMI</name>
<evidence type="ECO:0000313" key="2">
    <source>
        <dbReference type="EMBL" id="KAK9511424.1"/>
    </source>
</evidence>
<dbReference type="InterPro" id="IPR039361">
    <property type="entry name" value="Cyclin"/>
</dbReference>
<protein>
    <recommendedName>
        <fullName evidence="1">Cyclin N-terminal domain-containing protein</fullName>
    </recommendedName>
</protein>
<dbReference type="EMBL" id="JAPXFL010000001">
    <property type="protein sequence ID" value="KAK9511424.1"/>
    <property type="molecule type" value="Genomic_DNA"/>
</dbReference>
<dbReference type="InterPro" id="IPR036915">
    <property type="entry name" value="Cyclin-like_sf"/>
</dbReference>
<dbReference type="Proteomes" id="UP001461498">
    <property type="component" value="Unassembled WGS sequence"/>
</dbReference>
<gene>
    <name evidence="2" type="ORF">O3M35_000084</name>
</gene>
<evidence type="ECO:0000313" key="3">
    <source>
        <dbReference type="Proteomes" id="UP001461498"/>
    </source>
</evidence>
<proteinExistence type="predicted"/>
<feature type="domain" description="Cyclin N-terminal" evidence="1">
    <location>
        <begin position="39"/>
        <end position="172"/>
    </location>
</feature>
<evidence type="ECO:0000259" key="1">
    <source>
        <dbReference type="Pfam" id="PF00134"/>
    </source>
</evidence>
<dbReference type="Pfam" id="PF00134">
    <property type="entry name" value="Cyclin_N"/>
    <property type="match status" value="1"/>
</dbReference>
<keyword evidence="3" id="KW-1185">Reference proteome</keyword>
<dbReference type="InterPro" id="IPR006671">
    <property type="entry name" value="Cyclin_N"/>
</dbReference>
<organism evidence="2 3">
    <name type="scientific">Rhynocoris fuscipes</name>
    <dbReference type="NCBI Taxonomy" id="488301"/>
    <lineage>
        <taxon>Eukaryota</taxon>
        <taxon>Metazoa</taxon>
        <taxon>Ecdysozoa</taxon>
        <taxon>Arthropoda</taxon>
        <taxon>Hexapoda</taxon>
        <taxon>Insecta</taxon>
        <taxon>Pterygota</taxon>
        <taxon>Neoptera</taxon>
        <taxon>Paraneoptera</taxon>
        <taxon>Hemiptera</taxon>
        <taxon>Heteroptera</taxon>
        <taxon>Panheteroptera</taxon>
        <taxon>Cimicomorpha</taxon>
        <taxon>Reduviidae</taxon>
        <taxon>Harpactorinae</taxon>
        <taxon>Harpactorini</taxon>
        <taxon>Rhynocoris</taxon>
    </lineage>
</organism>
<dbReference type="SUPFAM" id="SSF47954">
    <property type="entry name" value="Cyclin-like"/>
    <property type="match status" value="1"/>
</dbReference>
<dbReference type="AlphaFoldDB" id="A0AAW1DM97"/>
<accession>A0AAW1DM97</accession>